<evidence type="ECO:0000313" key="18">
    <source>
        <dbReference type="RefSeq" id="XP_034234840.1"/>
    </source>
</evidence>
<sequence length="657" mass="75025">MNLLRVLYQENAIKCSVYQFSLVRWKSSTNKDAYNYWQQSKVPTLHFQKSLPRLPIPELSKTCERYLNAQRPLQDESNYRKTEVIVQRFLAEDGMQLHTELKNQDQKNKHTSYISEPWFDMYLRDRVPLPVNYNPLLVFVDDPKKEYNTQLIRTSNLLISSLRFLKSLREGVLEPEVFHLNPKKSDTQLFRSVTGMLPPSLSWYGAYMFNAFPLDMSQYDGLFNATRIPRKDKDQIYRKSEARHVLVLRNGNFFVFDAIDENGNIKEPMYIKSCLKNILDSNSAPNNFPLGVLTTENRDVWAEVRSHLENCGNKGVLELIDSSIFCICLDDNSVGENPEVITRSFLHSDGVNRWFDKSISLLVSKDGKAAVNFEHSWGDGVAVLRFFQDIYKDSANHPHVHPGSEKSLIDTNAYVRKLEFALDDKSKQDILLAKERYSAFTKSLAFSFFEYPEFGRNLCKEAQVSPDSVMQLGFQLAYNKLTGQYVGTYESCSTAAFKHGRTETMRPCTIATKEFCEALRGSNQPKPQILKEILMKCSKVHVNLLKEAAMGEGFDRHLFGLRKLAEMKGLLPEIYKDPAYTHINHHILSTSTLSSDVVALGGFGPVVKDGFGIGYSIYDNRLGSVVSYYEGHADGSGFKECLEKAFHDLHRALLAKS</sequence>
<evidence type="ECO:0000256" key="8">
    <source>
        <dbReference type="ARBA" id="ARBA00048999"/>
    </source>
</evidence>
<dbReference type="GO" id="GO:0004095">
    <property type="term" value="F:carnitine O-palmitoyltransferase activity"/>
    <property type="evidence" value="ECO:0007669"/>
    <property type="project" value="TreeGrafter"/>
</dbReference>
<dbReference type="FunFam" id="1.20.1280.180:FF:000001">
    <property type="entry name" value="Carnitine O-palmitoyltransferase 2, mitochondrial"/>
    <property type="match status" value="1"/>
</dbReference>
<protein>
    <submittedName>
        <fullName evidence="13 14">Carnitine O-palmitoyltransferase 2, mitochondrial</fullName>
    </submittedName>
</protein>
<accession>A0A6P8ZJ70</accession>
<evidence type="ECO:0000313" key="17">
    <source>
        <dbReference type="RefSeq" id="XP_034234839.1"/>
    </source>
</evidence>
<dbReference type="InterPro" id="IPR039551">
    <property type="entry name" value="Cho/carn_acyl_trans"/>
</dbReference>
<dbReference type="RefSeq" id="XP_034234839.1">
    <property type="nucleotide sequence ID" value="XM_034378948.1"/>
</dbReference>
<reference evidence="13 14" key="1">
    <citation type="submission" date="2025-04" db="UniProtKB">
        <authorList>
            <consortium name="RefSeq"/>
        </authorList>
    </citation>
    <scope>IDENTIFICATION</scope>
    <source>
        <tissue evidence="13 14">Total insect</tissue>
    </source>
</reference>
<dbReference type="FunFam" id="1.10.275.20:FF:000001">
    <property type="entry name" value="carnitine O-palmitoyltransferase 2, mitochondrial"/>
    <property type="match status" value="1"/>
</dbReference>
<comment type="catalytic activity">
    <reaction evidence="8">
        <text>4,8-dimethylnonanoyl-CoA + (R)-carnitine = O-4,8-dimethylnonanoyl-(R)-carnitine + CoA</text>
        <dbReference type="Rhea" id="RHEA:44860"/>
        <dbReference type="ChEBI" id="CHEBI:16347"/>
        <dbReference type="ChEBI" id="CHEBI:57287"/>
        <dbReference type="ChEBI" id="CHEBI:77061"/>
        <dbReference type="ChEBI" id="CHEBI:84654"/>
    </reaction>
</comment>
<evidence type="ECO:0000256" key="9">
    <source>
        <dbReference type="PIRSR" id="PIRSR600542-1"/>
    </source>
</evidence>
<dbReference type="RefSeq" id="XP_034234838.1">
    <property type="nucleotide sequence ID" value="XM_034378947.1"/>
</dbReference>
<dbReference type="GeneID" id="117641528"/>
<dbReference type="PANTHER" id="PTHR22589:SF16">
    <property type="entry name" value="CARNITINE O-PALMITOYLTRANSFERASE 2, MITOCHONDRIAL"/>
    <property type="match status" value="1"/>
</dbReference>
<keyword evidence="12" id="KW-1185">Reference proteome</keyword>
<evidence type="ECO:0000313" key="16">
    <source>
        <dbReference type="RefSeq" id="XP_034234838.1"/>
    </source>
</evidence>
<dbReference type="OrthoDB" id="240216at2759"/>
<keyword evidence="6" id="KW-0443">Lipid metabolism</keyword>
<comment type="similarity">
    <text evidence="2 10">Belongs to the carnitine/choline acetyltransferase family.</text>
</comment>
<evidence type="ECO:0000256" key="5">
    <source>
        <dbReference type="ARBA" id="ARBA00022832"/>
    </source>
</evidence>
<dbReference type="RefSeq" id="XP_034234840.1">
    <property type="nucleotide sequence ID" value="XM_034378949.1"/>
</dbReference>
<proteinExistence type="inferred from homology"/>
<dbReference type="RefSeq" id="XP_034234835.1">
    <property type="nucleotide sequence ID" value="XM_034378944.1"/>
</dbReference>
<dbReference type="Proteomes" id="UP000515158">
    <property type="component" value="Unplaced"/>
</dbReference>
<comment type="pathway">
    <text evidence="1">Lipid metabolism; fatty acid beta-oxidation.</text>
</comment>
<evidence type="ECO:0000313" key="12">
    <source>
        <dbReference type="Proteomes" id="UP000515158"/>
    </source>
</evidence>
<dbReference type="InterPro" id="IPR000542">
    <property type="entry name" value="Carn_acyl_trans"/>
</dbReference>
<dbReference type="PROSITE" id="PS00440">
    <property type="entry name" value="ACYLTRANSF_C_2"/>
    <property type="match status" value="1"/>
</dbReference>
<dbReference type="Pfam" id="PF00755">
    <property type="entry name" value="Carn_acyltransf"/>
    <property type="match status" value="1"/>
</dbReference>
<evidence type="ECO:0000256" key="1">
    <source>
        <dbReference type="ARBA" id="ARBA00005005"/>
    </source>
</evidence>
<dbReference type="UniPathway" id="UPA00659"/>
<organism evidence="17">
    <name type="scientific">Thrips palmi</name>
    <name type="common">Melon thrips</name>
    <dbReference type="NCBI Taxonomy" id="161013"/>
    <lineage>
        <taxon>Eukaryota</taxon>
        <taxon>Metazoa</taxon>
        <taxon>Ecdysozoa</taxon>
        <taxon>Arthropoda</taxon>
        <taxon>Hexapoda</taxon>
        <taxon>Insecta</taxon>
        <taxon>Pterygota</taxon>
        <taxon>Neoptera</taxon>
        <taxon>Paraneoptera</taxon>
        <taxon>Thysanoptera</taxon>
        <taxon>Terebrantia</taxon>
        <taxon>Thripoidea</taxon>
        <taxon>Thripidae</taxon>
        <taxon>Thrips</taxon>
    </lineage>
</organism>
<dbReference type="InterPro" id="IPR023213">
    <property type="entry name" value="CAT-like_dom_sf"/>
</dbReference>
<dbReference type="KEGG" id="tpal:117641528"/>
<dbReference type="RefSeq" id="XP_034234837.1">
    <property type="nucleotide sequence ID" value="XM_034378946.1"/>
</dbReference>
<evidence type="ECO:0000313" key="13">
    <source>
        <dbReference type="RefSeq" id="XP_034234835.1"/>
    </source>
</evidence>
<evidence type="ECO:0000256" key="2">
    <source>
        <dbReference type="ARBA" id="ARBA00005232"/>
    </source>
</evidence>
<dbReference type="SUPFAM" id="SSF52777">
    <property type="entry name" value="CoA-dependent acyltransferases"/>
    <property type="match status" value="2"/>
</dbReference>
<dbReference type="Gene3D" id="3.30.559.70">
    <property type="entry name" value="Choline/Carnitine o-acyltransferase, domain 2"/>
    <property type="match status" value="1"/>
</dbReference>
<feature type="active site" description="Proton acceptor" evidence="9">
    <location>
        <position position="375"/>
    </location>
</feature>
<gene>
    <name evidence="13 14 15 16 17 18" type="primary">LOC117641528</name>
</gene>
<dbReference type="Gene3D" id="1.20.1280.180">
    <property type="match status" value="1"/>
</dbReference>
<dbReference type="AlphaFoldDB" id="A0A6P8ZJ70"/>
<evidence type="ECO:0000256" key="6">
    <source>
        <dbReference type="ARBA" id="ARBA00023098"/>
    </source>
</evidence>
<dbReference type="InterPro" id="IPR042572">
    <property type="entry name" value="Carn_acyl_trans_N"/>
</dbReference>
<keyword evidence="4 10" id="KW-0808">Transferase</keyword>
<dbReference type="InterPro" id="IPR042231">
    <property type="entry name" value="Cho/carn_acyl_trans_2"/>
</dbReference>
<evidence type="ECO:0000256" key="3">
    <source>
        <dbReference type="ARBA" id="ARBA00022448"/>
    </source>
</evidence>
<dbReference type="GO" id="GO:0006635">
    <property type="term" value="P:fatty acid beta-oxidation"/>
    <property type="evidence" value="ECO:0007669"/>
    <property type="project" value="UniProtKB-UniPathway"/>
</dbReference>
<keyword evidence="7 10" id="KW-0012">Acyltransferase</keyword>
<dbReference type="Gene3D" id="3.30.559.10">
    <property type="entry name" value="Chloramphenicol acetyltransferase-like domain"/>
    <property type="match status" value="1"/>
</dbReference>
<dbReference type="Gene3D" id="1.10.275.20">
    <property type="entry name" value="Choline/Carnitine o-acyltransferase"/>
    <property type="match status" value="1"/>
</dbReference>
<evidence type="ECO:0000256" key="10">
    <source>
        <dbReference type="RuleBase" id="RU003801"/>
    </source>
</evidence>
<evidence type="ECO:0000313" key="15">
    <source>
        <dbReference type="RefSeq" id="XP_034234837.1"/>
    </source>
</evidence>
<name>A0A6P8ZJ70_THRPL</name>
<dbReference type="CTD" id="1376"/>
<evidence type="ECO:0000259" key="11">
    <source>
        <dbReference type="Pfam" id="PF00755"/>
    </source>
</evidence>
<keyword evidence="3" id="KW-0813">Transport</keyword>
<evidence type="ECO:0000256" key="4">
    <source>
        <dbReference type="ARBA" id="ARBA00022679"/>
    </source>
</evidence>
<keyword evidence="5" id="KW-0276">Fatty acid metabolism</keyword>
<dbReference type="PANTHER" id="PTHR22589">
    <property type="entry name" value="CARNITINE O-ACYLTRANSFERASE"/>
    <property type="match status" value="1"/>
</dbReference>
<feature type="domain" description="Choline/carnitine acyltransferase" evidence="11">
    <location>
        <begin position="54"/>
        <end position="644"/>
    </location>
</feature>
<dbReference type="RefSeq" id="XP_034234836.1">
    <property type="nucleotide sequence ID" value="XM_034378945.1"/>
</dbReference>
<evidence type="ECO:0000256" key="7">
    <source>
        <dbReference type="ARBA" id="ARBA00023315"/>
    </source>
</evidence>
<dbReference type="GO" id="GO:0005739">
    <property type="term" value="C:mitochondrion"/>
    <property type="evidence" value="ECO:0007669"/>
    <property type="project" value="TreeGrafter"/>
</dbReference>
<evidence type="ECO:0000313" key="14">
    <source>
        <dbReference type="RefSeq" id="XP_034234836.1"/>
    </source>
</evidence>